<sequence>MRTWRQELMHNYEESEAELKAILEAEKWEKYYEEYEVLWEDEVNYKVQNSKIPKGYYECDIYESEPIDTLEFRDHDRYDIIDYYEILDETENENSETIESMQGDYNLMQYYCKDKSEPWETNLKVYHNSERFVTQKEYEAQLDSYPSEYELEQYENQLDNYRSKDELQREEDDYQANLEADKDLYPWEWYPHIQAELEDPEPWELYPEILEALWKEDYGYDTIDFDIRGSS</sequence>
<gene>
    <name evidence="2" type="ORF">MPEBLZ_04473</name>
</gene>
<evidence type="ECO:0000256" key="1">
    <source>
        <dbReference type="SAM" id="Coils"/>
    </source>
</evidence>
<dbReference type="EMBL" id="LKCM01000471">
    <property type="protein sequence ID" value="KPQ40984.1"/>
    <property type="molecule type" value="Genomic_DNA"/>
</dbReference>
<dbReference type="AlphaFoldDB" id="A0A0P7ZC20"/>
<dbReference type="Proteomes" id="UP000050360">
    <property type="component" value="Unassembled WGS sequence"/>
</dbReference>
<proteinExistence type="predicted"/>
<evidence type="ECO:0000313" key="2">
    <source>
        <dbReference type="EMBL" id="KPQ40984.1"/>
    </source>
</evidence>
<organism evidence="2 3">
    <name type="scientific">Candidatus Methanoperedens nitratireducens</name>
    <dbReference type="NCBI Taxonomy" id="1392998"/>
    <lineage>
        <taxon>Archaea</taxon>
        <taxon>Methanobacteriati</taxon>
        <taxon>Methanobacteriota</taxon>
        <taxon>Stenosarchaea group</taxon>
        <taxon>Methanomicrobia</taxon>
        <taxon>Methanosarcinales</taxon>
        <taxon>ANME-2 cluster</taxon>
        <taxon>Candidatus Methanoperedentaceae</taxon>
        <taxon>Candidatus Methanoperedens</taxon>
    </lineage>
</organism>
<protein>
    <submittedName>
        <fullName evidence="2">Uncharacterized protein</fullName>
    </submittedName>
</protein>
<keyword evidence="1" id="KW-0175">Coiled coil</keyword>
<comment type="caution">
    <text evidence="2">The sequence shown here is derived from an EMBL/GenBank/DDBJ whole genome shotgun (WGS) entry which is preliminary data.</text>
</comment>
<name>A0A0P7ZC20_9EURY</name>
<feature type="coiled-coil region" evidence="1">
    <location>
        <begin position="151"/>
        <end position="184"/>
    </location>
</feature>
<accession>A0A0P7ZC20</accession>
<reference evidence="2 3" key="1">
    <citation type="submission" date="2015-09" db="EMBL/GenBank/DDBJ databases">
        <title>A metagenomics-based metabolic model of nitrate-dependent anaerobic oxidation of methane by Methanoperedens-like archaea.</title>
        <authorList>
            <person name="Arshad A."/>
            <person name="Speth D.R."/>
            <person name="De Graaf R.M."/>
            <person name="Op Den Camp H.J."/>
            <person name="Jetten M.S."/>
            <person name="Welte C.U."/>
        </authorList>
    </citation>
    <scope>NUCLEOTIDE SEQUENCE [LARGE SCALE GENOMIC DNA]</scope>
</reference>
<evidence type="ECO:0000313" key="3">
    <source>
        <dbReference type="Proteomes" id="UP000050360"/>
    </source>
</evidence>